<dbReference type="AlphaFoldDB" id="A0A816AT42"/>
<proteinExistence type="predicted"/>
<dbReference type="EMBL" id="CAJOBC010101683">
    <property type="protein sequence ID" value="CAF4475124.1"/>
    <property type="molecule type" value="Genomic_DNA"/>
</dbReference>
<feature type="non-terminal residue" evidence="1">
    <location>
        <position position="1"/>
    </location>
</feature>
<dbReference type="Proteomes" id="UP000681722">
    <property type="component" value="Unassembled WGS sequence"/>
</dbReference>
<gene>
    <name evidence="1" type="ORF">GPM918_LOCUS42298</name>
    <name evidence="2" type="ORF">SRO942_LOCUS43506</name>
</gene>
<dbReference type="EMBL" id="CAJNOQ010035323">
    <property type="protein sequence ID" value="CAF1598913.1"/>
    <property type="molecule type" value="Genomic_DNA"/>
</dbReference>
<sequence length="124" mass="13636">QCGTQQPLGDTRLIYPIPSGGAVYFERNNATWKEITSDLLGPFGYTFPDPTKLKLTRVTFRLPTIASGGGNAQAFSNWYQFGLGTAAEINKGHGRLSARFVSSAPYNNNAAIYYITLEAHGFRR</sequence>
<evidence type="ECO:0000313" key="2">
    <source>
        <dbReference type="EMBL" id="CAF4475124.1"/>
    </source>
</evidence>
<organism evidence="1 3">
    <name type="scientific">Didymodactylos carnosus</name>
    <dbReference type="NCBI Taxonomy" id="1234261"/>
    <lineage>
        <taxon>Eukaryota</taxon>
        <taxon>Metazoa</taxon>
        <taxon>Spiralia</taxon>
        <taxon>Gnathifera</taxon>
        <taxon>Rotifera</taxon>
        <taxon>Eurotatoria</taxon>
        <taxon>Bdelloidea</taxon>
        <taxon>Philodinida</taxon>
        <taxon>Philodinidae</taxon>
        <taxon>Didymodactylos</taxon>
    </lineage>
</organism>
<reference evidence="1" key="1">
    <citation type="submission" date="2021-02" db="EMBL/GenBank/DDBJ databases">
        <authorList>
            <person name="Nowell W R."/>
        </authorList>
    </citation>
    <scope>NUCLEOTIDE SEQUENCE</scope>
</reference>
<comment type="caution">
    <text evidence="1">The sequence shown here is derived from an EMBL/GenBank/DDBJ whole genome shotgun (WGS) entry which is preliminary data.</text>
</comment>
<name>A0A816AT42_9BILA</name>
<accession>A0A816AT42</accession>
<protein>
    <submittedName>
        <fullName evidence="1">Uncharacterized protein</fullName>
    </submittedName>
</protein>
<evidence type="ECO:0000313" key="1">
    <source>
        <dbReference type="EMBL" id="CAF1598913.1"/>
    </source>
</evidence>
<evidence type="ECO:0000313" key="3">
    <source>
        <dbReference type="Proteomes" id="UP000663829"/>
    </source>
</evidence>
<dbReference type="Proteomes" id="UP000663829">
    <property type="component" value="Unassembled WGS sequence"/>
</dbReference>
<keyword evidence="3" id="KW-1185">Reference proteome</keyword>